<dbReference type="AlphaFoldDB" id="A0A6S7BRM0"/>
<gene>
    <name evidence="1" type="ORF">LMG28138_04194</name>
</gene>
<protein>
    <submittedName>
        <fullName evidence="1">Uncharacterized protein</fullName>
    </submittedName>
</protein>
<organism evidence="1 2">
    <name type="scientific">Pararobbsia alpina</name>
    <dbReference type="NCBI Taxonomy" id="621374"/>
    <lineage>
        <taxon>Bacteria</taxon>
        <taxon>Pseudomonadati</taxon>
        <taxon>Pseudomonadota</taxon>
        <taxon>Betaproteobacteria</taxon>
        <taxon>Burkholderiales</taxon>
        <taxon>Burkholderiaceae</taxon>
        <taxon>Pararobbsia</taxon>
    </lineage>
</organism>
<keyword evidence="2" id="KW-1185">Reference proteome</keyword>
<reference evidence="1 2" key="1">
    <citation type="submission" date="2020-04" db="EMBL/GenBank/DDBJ databases">
        <authorList>
            <person name="De Canck E."/>
        </authorList>
    </citation>
    <scope>NUCLEOTIDE SEQUENCE [LARGE SCALE GENOMIC DNA]</scope>
    <source>
        <strain evidence="1 2">LMG 28138</strain>
    </source>
</reference>
<name>A0A6S7BRM0_9BURK</name>
<dbReference type="Proteomes" id="UP000494115">
    <property type="component" value="Unassembled WGS sequence"/>
</dbReference>
<accession>A0A6S7BRM0</accession>
<sequence>MSIDWRREPPSDLHLPRALLLLLLLLRSALLRLLLGQVMPDYAAPYRSNHGVVPRIVSRNTADDGAFHTACGGGCANTSETKDAGYY</sequence>
<evidence type="ECO:0000313" key="2">
    <source>
        <dbReference type="Proteomes" id="UP000494115"/>
    </source>
</evidence>
<proteinExistence type="predicted"/>
<evidence type="ECO:0000313" key="1">
    <source>
        <dbReference type="EMBL" id="CAB3797130.1"/>
    </source>
</evidence>
<dbReference type="EMBL" id="CADIKM010000025">
    <property type="protein sequence ID" value="CAB3797130.1"/>
    <property type="molecule type" value="Genomic_DNA"/>
</dbReference>